<gene>
    <name evidence="2" type="ORF">CKAN_02562200</name>
</gene>
<dbReference type="InterPro" id="IPR029058">
    <property type="entry name" value="AB_hydrolase_fold"/>
</dbReference>
<proteinExistence type="predicted"/>
<evidence type="ECO:0008006" key="4">
    <source>
        <dbReference type="Google" id="ProtNLM"/>
    </source>
</evidence>
<organism evidence="2 3">
    <name type="scientific">Cinnamomum micranthum f. kanehirae</name>
    <dbReference type="NCBI Taxonomy" id="337451"/>
    <lineage>
        <taxon>Eukaryota</taxon>
        <taxon>Viridiplantae</taxon>
        <taxon>Streptophyta</taxon>
        <taxon>Embryophyta</taxon>
        <taxon>Tracheophyta</taxon>
        <taxon>Spermatophyta</taxon>
        <taxon>Magnoliopsida</taxon>
        <taxon>Magnoliidae</taxon>
        <taxon>Laurales</taxon>
        <taxon>Lauraceae</taxon>
        <taxon>Cinnamomum</taxon>
    </lineage>
</organism>
<name>A0A3S3P932_9MAGN</name>
<comment type="caution">
    <text evidence="2">The sequence shown here is derived from an EMBL/GenBank/DDBJ whole genome shotgun (WGS) entry which is preliminary data.</text>
</comment>
<keyword evidence="3" id="KW-1185">Reference proteome</keyword>
<sequence length="412" mass="47245">MIAKRRQSASSCSRGFIKTLTFSCSACIPDRIQAEIIEREIDPLVQKRPDHNHFTSRQQALLNHQAMMRHANKKMKPWHVVPNCRVAVLVSLVLIVMVFILILKNNGKHDTSFSLTELKWSSSRSSVQFHPSVKFVNETEVIWQIPDSPKAVLFLAHGCNGRAANFWDRSQSCPNCIGLPEERLIVLYALARQFAVLTISSTGRCWSLRMEKYKVKGIIEWWIEKNKLGKLPLTALGASSGGYFVSSLATEMRFSSITLMIAEGVFDSIDIPKDYPPTLFVHMPKDRTRKRRIDENMETLKKKGISVSEIKCLEFPLTPKLLSDRIPGLEETVSVKLFNLFNESGIIDEKGYMRNDGRTIRWNDILNKRKLSPDKFEWVGHVQEELNLAFAYHEMTSLQCEQIFNWFESHIG</sequence>
<evidence type="ECO:0000313" key="2">
    <source>
        <dbReference type="EMBL" id="RWR96247.1"/>
    </source>
</evidence>
<accession>A0A3S3P932</accession>
<dbReference type="STRING" id="337451.A0A3S3P932"/>
<dbReference type="SUPFAM" id="SSF53474">
    <property type="entry name" value="alpha/beta-Hydrolases"/>
    <property type="match status" value="1"/>
</dbReference>
<reference evidence="2 3" key="1">
    <citation type="journal article" date="2019" name="Nat. Plants">
        <title>Stout camphor tree genome fills gaps in understanding of flowering plant genome evolution.</title>
        <authorList>
            <person name="Chaw S.M."/>
            <person name="Liu Y.C."/>
            <person name="Wu Y.W."/>
            <person name="Wang H.Y."/>
            <person name="Lin C.I."/>
            <person name="Wu C.S."/>
            <person name="Ke H.M."/>
            <person name="Chang L.Y."/>
            <person name="Hsu C.Y."/>
            <person name="Yang H.T."/>
            <person name="Sudianto E."/>
            <person name="Hsu M.H."/>
            <person name="Wu K.P."/>
            <person name="Wang L.N."/>
            <person name="Leebens-Mack J.H."/>
            <person name="Tsai I.J."/>
        </authorList>
    </citation>
    <scope>NUCLEOTIDE SEQUENCE [LARGE SCALE GENOMIC DNA]</scope>
    <source>
        <strain evidence="3">cv. Chaw 1501</strain>
        <tissue evidence="2">Young leaves</tissue>
    </source>
</reference>
<evidence type="ECO:0000313" key="3">
    <source>
        <dbReference type="Proteomes" id="UP000283530"/>
    </source>
</evidence>
<feature type="transmembrane region" description="Helical" evidence="1">
    <location>
        <begin position="83"/>
        <end position="103"/>
    </location>
</feature>
<dbReference type="PANTHER" id="PTHR35128:SF1">
    <property type="entry name" value="SECRETION-REGULATING GUANINE NUCLEOTIDE EXCHANGE FACTOR"/>
    <property type="match status" value="1"/>
</dbReference>
<keyword evidence="1" id="KW-0812">Transmembrane</keyword>
<dbReference type="Proteomes" id="UP000283530">
    <property type="component" value="Unassembled WGS sequence"/>
</dbReference>
<dbReference type="PANTHER" id="PTHR35128">
    <property type="entry name" value="SECRETION-REGULATING GUANINE NUCLEOTIDE EXCHANGE FACTOR"/>
    <property type="match status" value="1"/>
</dbReference>
<keyword evidence="1" id="KW-1133">Transmembrane helix</keyword>
<dbReference type="EMBL" id="QPKB01000012">
    <property type="protein sequence ID" value="RWR96247.1"/>
    <property type="molecule type" value="Genomic_DNA"/>
</dbReference>
<keyword evidence="1" id="KW-0472">Membrane</keyword>
<protein>
    <recommendedName>
        <fullName evidence="4">Secretion-regulating guanine nucleotide exchange factor</fullName>
    </recommendedName>
</protein>
<dbReference type="AlphaFoldDB" id="A0A3S3P932"/>
<dbReference type="OrthoDB" id="10022521at2759"/>
<dbReference type="Gene3D" id="3.40.50.1820">
    <property type="entry name" value="alpha/beta hydrolase"/>
    <property type="match status" value="1"/>
</dbReference>
<evidence type="ECO:0000256" key="1">
    <source>
        <dbReference type="SAM" id="Phobius"/>
    </source>
</evidence>